<accession>A0A7X3HET3</accession>
<feature type="non-terminal residue" evidence="1">
    <location>
        <position position="1"/>
    </location>
</feature>
<dbReference type="AlphaFoldDB" id="A0A7X3HET3"/>
<gene>
    <name evidence="1" type="ORF">GO594_30870</name>
</gene>
<dbReference type="EMBL" id="WTFN01000356">
    <property type="protein sequence ID" value="MWK60385.1"/>
    <property type="molecule type" value="Genomic_DNA"/>
</dbReference>
<proteinExistence type="predicted"/>
<comment type="caution">
    <text evidence="1">The sequence shown here is derived from an EMBL/GenBank/DDBJ whole genome shotgun (WGS) entry which is preliminary data.</text>
</comment>
<evidence type="ECO:0000313" key="1">
    <source>
        <dbReference type="EMBL" id="MWK60385.1"/>
    </source>
</evidence>
<organism evidence="1 2">
    <name type="scientific">Metapseudomonas otitidis</name>
    <dbReference type="NCBI Taxonomy" id="319939"/>
    <lineage>
        <taxon>Bacteria</taxon>
        <taxon>Pseudomonadati</taxon>
        <taxon>Pseudomonadota</taxon>
        <taxon>Gammaproteobacteria</taxon>
        <taxon>Pseudomonadales</taxon>
        <taxon>Pseudomonadaceae</taxon>
        <taxon>Metapseudomonas</taxon>
    </lineage>
</organism>
<protein>
    <submittedName>
        <fullName evidence="1">Uncharacterized protein</fullName>
    </submittedName>
</protein>
<dbReference type="Proteomes" id="UP000461288">
    <property type="component" value="Unassembled WGS sequence"/>
</dbReference>
<evidence type="ECO:0000313" key="2">
    <source>
        <dbReference type="Proteomes" id="UP000461288"/>
    </source>
</evidence>
<feature type="non-terminal residue" evidence="1">
    <location>
        <position position="120"/>
    </location>
</feature>
<sequence length="120" mass="13684">EAEGKVIYTDLYEDAIYGRKVVTIAVKSGEDGNVLAFDIFPEDFQVTDHQITLPEGSSYFLCDRQGTLLYARTQLSVGREKVQEYLDGIIERMEKGNLSRQDSYIIDLDGKKRNVYYSIS</sequence>
<dbReference type="Gene3D" id="3.30.450.20">
    <property type="entry name" value="PAS domain"/>
    <property type="match status" value="2"/>
</dbReference>
<reference evidence="1 2" key="1">
    <citation type="submission" date="2019-12" db="EMBL/GenBank/DDBJ databases">
        <title>Draft genome sequence of Pseudomonas otitidis recovered from a chicken carcass.</title>
        <authorList>
            <person name="Vieira T.R."/>
            <person name="Oliviera E.F.C."/>
            <person name="Silva N.M.V."/>
            <person name="Sambrano G.E."/>
            <person name="Cibulski S.P."/>
            <person name="Cardoso M.R.I."/>
        </authorList>
    </citation>
    <scope>NUCLEOTIDE SEQUENCE [LARGE SCALE GENOMIC DNA]</scope>
    <source>
        <strain evidence="1 2">25_K</strain>
    </source>
</reference>
<name>A0A7X3HET3_9GAMM</name>